<dbReference type="InterPro" id="IPR020843">
    <property type="entry name" value="ER"/>
</dbReference>
<evidence type="ECO:0000259" key="1">
    <source>
        <dbReference type="SMART" id="SM00829"/>
    </source>
</evidence>
<dbReference type="SMART" id="SM00829">
    <property type="entry name" value="PKS_ER"/>
    <property type="match status" value="1"/>
</dbReference>
<dbReference type="Gene3D" id="3.90.180.10">
    <property type="entry name" value="Medium-chain alcohol dehydrogenases, catalytic domain"/>
    <property type="match status" value="2"/>
</dbReference>
<evidence type="ECO:0000313" key="2">
    <source>
        <dbReference type="EMBL" id="MFC4069801.1"/>
    </source>
</evidence>
<reference evidence="3" key="1">
    <citation type="journal article" date="2019" name="Int. J. Syst. Evol. Microbiol.">
        <title>The Global Catalogue of Microorganisms (GCM) 10K type strain sequencing project: providing services to taxonomists for standard genome sequencing and annotation.</title>
        <authorList>
            <consortium name="The Broad Institute Genomics Platform"/>
            <consortium name="The Broad Institute Genome Sequencing Center for Infectious Disease"/>
            <person name="Wu L."/>
            <person name="Ma J."/>
        </authorList>
    </citation>
    <scope>NUCLEOTIDE SEQUENCE [LARGE SCALE GENOMIC DNA]</scope>
    <source>
        <strain evidence="3">TBRC 5832</strain>
    </source>
</reference>
<comment type="caution">
    <text evidence="2">The sequence shown here is derived from an EMBL/GenBank/DDBJ whole genome shotgun (WGS) entry which is preliminary data.</text>
</comment>
<dbReference type="SUPFAM" id="SSF51735">
    <property type="entry name" value="NAD(P)-binding Rossmann-fold domains"/>
    <property type="match status" value="1"/>
</dbReference>
<proteinExistence type="predicted"/>
<dbReference type="RefSeq" id="WP_378070690.1">
    <property type="nucleotide sequence ID" value="NZ_JBHSBL010000021.1"/>
</dbReference>
<dbReference type="InterPro" id="IPR036291">
    <property type="entry name" value="NAD(P)-bd_dom_sf"/>
</dbReference>
<dbReference type="PANTHER" id="PTHR43482:SF1">
    <property type="entry name" value="PROTEIN AST1-RELATED"/>
    <property type="match status" value="1"/>
</dbReference>
<protein>
    <submittedName>
        <fullName evidence="2">NADP-dependent oxidoreductase</fullName>
        <ecNumber evidence="2">1.-.-.-</ecNumber>
    </submittedName>
</protein>
<dbReference type="Gene3D" id="3.40.50.720">
    <property type="entry name" value="NAD(P)-binding Rossmann-like Domain"/>
    <property type="match status" value="2"/>
</dbReference>
<keyword evidence="3" id="KW-1185">Reference proteome</keyword>
<feature type="domain" description="Enoyl reductase (ER)" evidence="1">
    <location>
        <begin position="10"/>
        <end position="288"/>
    </location>
</feature>
<dbReference type="SUPFAM" id="SSF50129">
    <property type="entry name" value="GroES-like"/>
    <property type="match status" value="1"/>
</dbReference>
<dbReference type="Proteomes" id="UP001595867">
    <property type="component" value="Unassembled WGS sequence"/>
</dbReference>
<dbReference type="EMBL" id="JBHSBL010000021">
    <property type="protein sequence ID" value="MFC4069801.1"/>
    <property type="molecule type" value="Genomic_DNA"/>
</dbReference>
<evidence type="ECO:0000313" key="3">
    <source>
        <dbReference type="Proteomes" id="UP001595867"/>
    </source>
</evidence>
<dbReference type="GO" id="GO:0016491">
    <property type="term" value="F:oxidoreductase activity"/>
    <property type="evidence" value="ECO:0007669"/>
    <property type="project" value="UniProtKB-KW"/>
</dbReference>
<dbReference type="Pfam" id="PF13602">
    <property type="entry name" value="ADH_zinc_N_2"/>
    <property type="match status" value="1"/>
</dbReference>
<dbReference type="InterPro" id="IPR013154">
    <property type="entry name" value="ADH-like_N"/>
</dbReference>
<dbReference type="InterPro" id="IPR052585">
    <property type="entry name" value="Lipid_raft_assoc_Zn_ADH"/>
</dbReference>
<accession>A0ABV8J0X8</accession>
<dbReference type="PANTHER" id="PTHR43482">
    <property type="entry name" value="PROTEIN AST1-RELATED"/>
    <property type="match status" value="1"/>
</dbReference>
<keyword evidence="2" id="KW-0560">Oxidoreductase</keyword>
<organism evidence="2 3">
    <name type="scientific">Actinoplanes subglobosus</name>
    <dbReference type="NCBI Taxonomy" id="1547892"/>
    <lineage>
        <taxon>Bacteria</taxon>
        <taxon>Bacillati</taxon>
        <taxon>Actinomycetota</taxon>
        <taxon>Actinomycetes</taxon>
        <taxon>Micromonosporales</taxon>
        <taxon>Micromonosporaceae</taxon>
        <taxon>Actinoplanes</taxon>
    </lineage>
</organism>
<dbReference type="CDD" id="cd05289">
    <property type="entry name" value="MDR_like_2"/>
    <property type="match status" value="1"/>
</dbReference>
<dbReference type="EC" id="1.-.-.-" evidence="2"/>
<gene>
    <name evidence="2" type="ORF">ACFO0C_33170</name>
</gene>
<sequence length="292" mass="29869">MKAMRMHGYGVPAMIHEDEIDRPSPGPGEVLLRTAATTFNPSEAGLRQGLLRSIIPLDLPYTMGLDVAGTVVAVGDPVVEPPGAGDRVGASFGVGDRVIGRLDGGAAADFAVAPAEALVRVPAEVNLEEAAALPIAGLTAWQAVFEHGAVTAGQRVLVNGTGTIGRYAAQLAEHAGAHVTVVGRGGAPGTEPVDVFLHLVPAAPGHTGVIRPGGVLVSVTTPVDQLPPGGFRPVHFIVRNDTAQLGEMLKLVAAGAIRIDIADRRPLADLAAVHEAAESGRLPGKTLLLPGH</sequence>
<dbReference type="InterPro" id="IPR011032">
    <property type="entry name" value="GroES-like_sf"/>
</dbReference>
<dbReference type="Pfam" id="PF08240">
    <property type="entry name" value="ADH_N"/>
    <property type="match status" value="1"/>
</dbReference>
<name>A0ABV8J0X8_9ACTN</name>